<sequence length="198" mass="19524">MNRRAIGLSVGAAAALALVAGGPVAGAIAAAYAGLAGRALLRVQRQRQAKAAKAAALDDLSALAADLRAGLPPTTAWADNFGQPPGLERLGRLAASVWRLAERTGAPAADLVERIEADARAADRALASAAAQAAGAQATALLLAGLPLGGIGLGMTIGADPVHVLLRTPVGAACALGAVVLQCGGLLWAERLVAGVAR</sequence>
<reference evidence="1" key="1">
    <citation type="submission" date="2021-01" db="EMBL/GenBank/DDBJ databases">
        <title>Whole genome shotgun sequence of Actinoplanes rishiriensis NBRC 108556.</title>
        <authorList>
            <person name="Komaki H."/>
            <person name="Tamura T."/>
        </authorList>
    </citation>
    <scope>NUCLEOTIDE SEQUENCE</scope>
    <source>
        <strain evidence="1">NBRC 108556</strain>
    </source>
</reference>
<dbReference type="Proteomes" id="UP000636960">
    <property type="component" value="Unassembled WGS sequence"/>
</dbReference>
<dbReference type="EMBL" id="BOMV01000060">
    <property type="protein sequence ID" value="GIE98261.1"/>
    <property type="molecule type" value="Genomic_DNA"/>
</dbReference>
<organism evidence="1 2">
    <name type="scientific">Paractinoplanes rishiriensis</name>
    <dbReference type="NCBI Taxonomy" id="1050105"/>
    <lineage>
        <taxon>Bacteria</taxon>
        <taxon>Bacillati</taxon>
        <taxon>Actinomycetota</taxon>
        <taxon>Actinomycetes</taxon>
        <taxon>Micromonosporales</taxon>
        <taxon>Micromonosporaceae</taxon>
        <taxon>Paractinoplanes</taxon>
    </lineage>
</organism>
<dbReference type="PANTHER" id="PTHR35007:SF4">
    <property type="entry name" value="CONSERVED TRANSMEMBRANE PROTEIN-RELATED"/>
    <property type="match status" value="1"/>
</dbReference>
<gene>
    <name evidence="1" type="ORF">Ari01nite_57260</name>
</gene>
<name>A0A919K7Z1_9ACTN</name>
<accession>A0A919K7Z1</accession>
<dbReference type="PANTHER" id="PTHR35007">
    <property type="entry name" value="INTEGRAL MEMBRANE PROTEIN-RELATED"/>
    <property type="match status" value="1"/>
</dbReference>
<evidence type="ECO:0008006" key="3">
    <source>
        <dbReference type="Google" id="ProtNLM"/>
    </source>
</evidence>
<evidence type="ECO:0000313" key="2">
    <source>
        <dbReference type="Proteomes" id="UP000636960"/>
    </source>
</evidence>
<dbReference type="AlphaFoldDB" id="A0A919K7Z1"/>
<keyword evidence="2" id="KW-1185">Reference proteome</keyword>
<dbReference type="RefSeq" id="WP_203785280.1">
    <property type="nucleotide sequence ID" value="NZ_BOMV01000060.1"/>
</dbReference>
<protein>
    <recommendedName>
        <fullName evidence="3">Tight adherence protein B</fullName>
    </recommendedName>
</protein>
<proteinExistence type="predicted"/>
<evidence type="ECO:0000313" key="1">
    <source>
        <dbReference type="EMBL" id="GIE98261.1"/>
    </source>
</evidence>
<comment type="caution">
    <text evidence="1">The sequence shown here is derived from an EMBL/GenBank/DDBJ whole genome shotgun (WGS) entry which is preliminary data.</text>
</comment>